<dbReference type="GO" id="GO:0005783">
    <property type="term" value="C:endoplasmic reticulum"/>
    <property type="evidence" value="ECO:0007669"/>
    <property type="project" value="UniProtKB-SubCell"/>
</dbReference>
<evidence type="ECO:0000256" key="10">
    <source>
        <dbReference type="ARBA" id="ARBA00022990"/>
    </source>
</evidence>
<feature type="compositionally biased region" description="Low complexity" evidence="12">
    <location>
        <begin position="148"/>
        <end position="159"/>
    </location>
</feature>
<proteinExistence type="inferred from homology"/>
<comment type="subcellular location">
    <subcellularLocation>
        <location evidence="2">Cytoplasm</location>
    </subcellularLocation>
    <subcellularLocation>
        <location evidence="1">Endoplasmic reticulum</location>
    </subcellularLocation>
</comment>
<evidence type="ECO:0000313" key="14">
    <source>
        <dbReference type="EnsemblMetazoa" id="XP_782862"/>
    </source>
</evidence>
<protein>
    <recommendedName>
        <fullName evidence="4">Proteasome inhibitor PI31 subunit</fullName>
    </recommendedName>
</protein>
<dbReference type="PANTHER" id="PTHR13266">
    <property type="entry name" value="PROTEASOME INHIBITOR"/>
    <property type="match status" value="1"/>
</dbReference>
<feature type="compositionally biased region" description="Basic and acidic residues" evidence="12">
    <location>
        <begin position="175"/>
        <end position="196"/>
    </location>
</feature>
<evidence type="ECO:0000256" key="2">
    <source>
        <dbReference type="ARBA" id="ARBA00004496"/>
    </source>
</evidence>
<comment type="function">
    <text evidence="11">Plays an important role in control of proteasome function. Inhibits the hydrolysis of protein and peptide substrates by the 20S proteasome. Also inhibits the activation of the proteasome by the proteasome regulatory proteins PA700 and PA28.</text>
</comment>
<dbReference type="OMA" id="PFGFPDI"/>
<keyword evidence="7" id="KW-0597">Phosphoprotein</keyword>
<feature type="domain" description="PI31 proteasome regulator N-terminal" evidence="13">
    <location>
        <begin position="15"/>
        <end position="149"/>
    </location>
</feature>
<evidence type="ECO:0000256" key="4">
    <source>
        <dbReference type="ARBA" id="ARBA00015575"/>
    </source>
</evidence>
<dbReference type="GO" id="GO:0004866">
    <property type="term" value="F:endopeptidase inhibitor activity"/>
    <property type="evidence" value="ECO:0007669"/>
    <property type="project" value="InterPro"/>
</dbReference>
<dbReference type="GO" id="GO:0043161">
    <property type="term" value="P:proteasome-mediated ubiquitin-dependent protein catabolic process"/>
    <property type="evidence" value="ECO:0007669"/>
    <property type="project" value="InterPro"/>
</dbReference>
<dbReference type="Gene3D" id="3.40.1000.30">
    <property type="match status" value="1"/>
</dbReference>
<dbReference type="InterPro" id="IPR021625">
    <property type="entry name" value="PI31_Prot_N"/>
</dbReference>
<dbReference type="OrthoDB" id="68090at2759"/>
<accession>A0A7M7RDP6</accession>
<feature type="region of interest" description="Disordered" evidence="12">
    <location>
        <begin position="148"/>
        <end position="234"/>
    </location>
</feature>
<evidence type="ECO:0000259" key="13">
    <source>
        <dbReference type="Pfam" id="PF11566"/>
    </source>
</evidence>
<dbReference type="AlphaFoldDB" id="A0A7M7RDP6"/>
<keyword evidence="6" id="KW-0963">Cytoplasm</keyword>
<evidence type="ECO:0000256" key="1">
    <source>
        <dbReference type="ARBA" id="ARBA00004240"/>
    </source>
</evidence>
<dbReference type="InterPro" id="IPR045128">
    <property type="entry name" value="PI31-like"/>
</dbReference>
<dbReference type="EnsemblMetazoa" id="XM_777769">
    <property type="protein sequence ID" value="XP_782862"/>
    <property type="gene ID" value="LOC577551"/>
</dbReference>
<dbReference type="CTD" id="9491"/>
<dbReference type="GeneID" id="577551"/>
<dbReference type="GO" id="GO:0006511">
    <property type="term" value="P:ubiquitin-dependent protein catabolic process"/>
    <property type="evidence" value="ECO:0000318"/>
    <property type="project" value="GO_Central"/>
</dbReference>
<evidence type="ECO:0000256" key="8">
    <source>
        <dbReference type="ARBA" id="ARBA00022824"/>
    </source>
</evidence>
<evidence type="ECO:0000313" key="15">
    <source>
        <dbReference type="Proteomes" id="UP000007110"/>
    </source>
</evidence>
<sequence>MANFPGFESLFASIESKITSNYDGLICFLHWNIVNRGFTCVGHGEDTSSSSKKSELLPAMWNSSQEEYAIRYVPQNSEDQYLLKCIVMGDTLLVNFMRLKDEKVSSLSLDVDQYINKEHLKDFDRVYRDKALLHQLINDDLIAPLNKSQTSTTTTTTTTRQRDEAQSSRQSTDQRQGRERETDPLRDPDPLRDIDPLRVPPRHPGQAGHPEWGQPRDPFAVGRDDLDPFGPGGAGMLMDPFRGGMPHRGIDPGIGMPGGRLPRGAVPPGARFDPIGPPRPGGPGGGPQGGFDGGPDPDHLPPPGYDDMFM</sequence>
<dbReference type="GO" id="GO:0000502">
    <property type="term" value="C:proteasome complex"/>
    <property type="evidence" value="ECO:0007669"/>
    <property type="project" value="UniProtKB-KW"/>
</dbReference>
<evidence type="ECO:0000256" key="3">
    <source>
        <dbReference type="ARBA" id="ARBA00006405"/>
    </source>
</evidence>
<dbReference type="InParanoid" id="A0A7M7RDP6"/>
<dbReference type="Pfam" id="PF11566">
    <property type="entry name" value="PI31_Prot_N"/>
    <property type="match status" value="1"/>
</dbReference>
<evidence type="ECO:0000256" key="7">
    <source>
        <dbReference type="ARBA" id="ARBA00022553"/>
    </source>
</evidence>
<dbReference type="FunCoup" id="A0A7M7RDP6">
    <property type="interactions" value="1244"/>
</dbReference>
<reference evidence="15" key="1">
    <citation type="submission" date="2015-02" db="EMBL/GenBank/DDBJ databases">
        <title>Genome sequencing for Strongylocentrotus purpuratus.</title>
        <authorList>
            <person name="Murali S."/>
            <person name="Liu Y."/>
            <person name="Vee V."/>
            <person name="English A."/>
            <person name="Wang M."/>
            <person name="Skinner E."/>
            <person name="Han Y."/>
            <person name="Muzny D.M."/>
            <person name="Worley K.C."/>
            <person name="Gibbs R.A."/>
        </authorList>
    </citation>
    <scope>NUCLEOTIDE SEQUENCE</scope>
</reference>
<keyword evidence="9" id="KW-0647">Proteasome</keyword>
<feature type="compositionally biased region" description="Gly residues" evidence="12">
    <location>
        <begin position="282"/>
        <end position="293"/>
    </location>
</feature>
<keyword evidence="8" id="KW-0256">Endoplasmic reticulum</keyword>
<feature type="region of interest" description="Disordered" evidence="12">
    <location>
        <begin position="247"/>
        <end position="310"/>
    </location>
</feature>
<evidence type="ECO:0000256" key="9">
    <source>
        <dbReference type="ARBA" id="ARBA00022942"/>
    </source>
</evidence>
<evidence type="ECO:0000256" key="6">
    <source>
        <dbReference type="ARBA" id="ARBA00022490"/>
    </source>
</evidence>
<keyword evidence="15" id="KW-1185">Reference proteome</keyword>
<dbReference type="PANTHER" id="PTHR13266:SF1">
    <property type="entry name" value="PROTEASOME INHIBITOR PI31 SUBUNIT"/>
    <property type="match status" value="1"/>
</dbReference>
<keyword evidence="10" id="KW-0007">Acetylation</keyword>
<reference evidence="14" key="2">
    <citation type="submission" date="2021-01" db="UniProtKB">
        <authorList>
            <consortium name="EnsemblMetazoa"/>
        </authorList>
    </citation>
    <scope>IDENTIFICATION</scope>
</reference>
<evidence type="ECO:0000256" key="11">
    <source>
        <dbReference type="ARBA" id="ARBA00024805"/>
    </source>
</evidence>
<evidence type="ECO:0000256" key="12">
    <source>
        <dbReference type="SAM" id="MobiDB-lite"/>
    </source>
</evidence>
<organism evidence="14 15">
    <name type="scientific">Strongylocentrotus purpuratus</name>
    <name type="common">Purple sea urchin</name>
    <dbReference type="NCBI Taxonomy" id="7668"/>
    <lineage>
        <taxon>Eukaryota</taxon>
        <taxon>Metazoa</taxon>
        <taxon>Echinodermata</taxon>
        <taxon>Eleutherozoa</taxon>
        <taxon>Echinozoa</taxon>
        <taxon>Echinoidea</taxon>
        <taxon>Euechinoidea</taxon>
        <taxon>Echinacea</taxon>
        <taxon>Camarodonta</taxon>
        <taxon>Echinidea</taxon>
        <taxon>Strongylocentrotidae</taxon>
        <taxon>Strongylocentrotus</taxon>
    </lineage>
</organism>
<dbReference type="RefSeq" id="XP_782862.2">
    <property type="nucleotide sequence ID" value="XM_777769.4"/>
</dbReference>
<dbReference type="GO" id="GO:0070628">
    <property type="term" value="F:proteasome binding"/>
    <property type="evidence" value="ECO:0007669"/>
    <property type="project" value="InterPro"/>
</dbReference>
<dbReference type="Proteomes" id="UP000007110">
    <property type="component" value="Unassembled WGS sequence"/>
</dbReference>
<comment type="similarity">
    <text evidence="3">Belongs to the proteasome inhibitor PI31 family.</text>
</comment>
<evidence type="ECO:0000256" key="5">
    <source>
        <dbReference type="ARBA" id="ARBA00022481"/>
    </source>
</evidence>
<dbReference type="KEGG" id="spu:577551"/>
<keyword evidence="5" id="KW-0488">Methylation</keyword>
<name>A0A7M7RDP6_STRPU</name>
<dbReference type="FunFam" id="3.40.1000.30:FF:000002">
    <property type="entry name" value="Proteasome inhibitor PI31 subunit"/>
    <property type="match status" value="1"/>
</dbReference>